<dbReference type="GO" id="GO:0046872">
    <property type="term" value="F:metal ion binding"/>
    <property type="evidence" value="ECO:0007669"/>
    <property type="project" value="UniProtKB-KW"/>
</dbReference>
<keyword evidence="11" id="KW-0378">Hydrolase</keyword>
<dbReference type="GO" id="GO:0005634">
    <property type="term" value="C:nucleus"/>
    <property type="evidence" value="ECO:0007669"/>
    <property type="project" value="UniProtKB-SubCell"/>
</dbReference>
<evidence type="ECO:0000256" key="15">
    <source>
        <dbReference type="ARBA" id="ARBA00023163"/>
    </source>
</evidence>
<evidence type="ECO:0000256" key="14">
    <source>
        <dbReference type="ARBA" id="ARBA00023015"/>
    </source>
</evidence>
<comment type="function">
    <text evidence="17">Ubiquitous transcription factor required for a diverse set of processes. It is a component of the CCR4 complex involved in the control of gene expression.</text>
</comment>
<keyword evidence="15" id="KW-0804">Transcription</keyword>
<dbReference type="EMBL" id="JAWXYG010000014">
    <property type="protein sequence ID" value="KAK4254125.1"/>
    <property type="molecule type" value="Genomic_DNA"/>
</dbReference>
<keyword evidence="10" id="KW-0479">Metal-binding</keyword>
<evidence type="ECO:0000256" key="17">
    <source>
        <dbReference type="ARBA" id="ARBA00025148"/>
    </source>
</evidence>
<dbReference type="GO" id="GO:0030014">
    <property type="term" value="C:CCR4-NOT complex"/>
    <property type="evidence" value="ECO:0007669"/>
    <property type="project" value="InterPro"/>
</dbReference>
<reference evidence="18" key="1">
    <citation type="submission" date="2023-10" db="EMBL/GenBank/DDBJ databases">
        <title>Chromosome-level genome of the transformable northern wattle, Acacia crassicarpa.</title>
        <authorList>
            <person name="Massaro I."/>
            <person name="Sinha N.R."/>
            <person name="Poethig S."/>
            <person name="Leichty A.R."/>
        </authorList>
    </citation>
    <scope>NUCLEOTIDE SEQUENCE</scope>
    <source>
        <strain evidence="18">Acra3RX</strain>
        <tissue evidence="18">Leaf</tissue>
    </source>
</reference>
<evidence type="ECO:0000256" key="3">
    <source>
        <dbReference type="ARBA" id="ARBA00004123"/>
    </source>
</evidence>
<comment type="subunit">
    <text evidence="6">Component of the CCR4-NOT complex, at least composed of CRR4 and CAF1 proteins.</text>
</comment>
<sequence>MIRIREVWASNLNKELALIQAAVPDCSFVSFDTEFPGTLFNPNMGHPRKLPPSTNYQFMKTNVDVLNIIQLGLTLTDSNGNLPHFGTPNGYIWQFNFSDFDIEQNPHNVESIRLLEKQGIDFMKNKKEGVPSWVFRIFILKSGLLFNPHLTWVTFHSCYDFGFMIKLLIEGQLPSNLHLFKYLVAQFFGPKIYDMKHIMKFCNGLYGGLEKVAEALNVVRVAGKNHQAGSDSLLTLQTFMKLKEVYFIGNFGLEKFQGILYGVEVDPMM</sequence>
<dbReference type="GO" id="GO:0004535">
    <property type="term" value="F:poly(A)-specific ribonuclease activity"/>
    <property type="evidence" value="ECO:0007669"/>
    <property type="project" value="UniProtKB-EC"/>
</dbReference>
<evidence type="ECO:0000256" key="5">
    <source>
        <dbReference type="ARBA" id="ARBA00008372"/>
    </source>
</evidence>
<dbReference type="InterPro" id="IPR036397">
    <property type="entry name" value="RNaseH_sf"/>
</dbReference>
<dbReference type="InterPro" id="IPR039637">
    <property type="entry name" value="CNOT7/CNOT8/Pop2"/>
</dbReference>
<dbReference type="Pfam" id="PF04857">
    <property type="entry name" value="CAF1"/>
    <property type="match status" value="1"/>
</dbReference>
<evidence type="ECO:0000256" key="9">
    <source>
        <dbReference type="ARBA" id="ARBA00022722"/>
    </source>
</evidence>
<evidence type="ECO:0000256" key="13">
    <source>
        <dbReference type="ARBA" id="ARBA00022884"/>
    </source>
</evidence>
<evidence type="ECO:0000313" key="18">
    <source>
        <dbReference type="EMBL" id="KAK4254125.1"/>
    </source>
</evidence>
<keyword evidence="13" id="KW-0694">RNA-binding</keyword>
<evidence type="ECO:0000256" key="4">
    <source>
        <dbReference type="ARBA" id="ARBA00004496"/>
    </source>
</evidence>
<keyword evidence="14" id="KW-0805">Transcription regulation</keyword>
<accession>A0AAE1M5W1</accession>
<name>A0AAE1M5W1_9FABA</name>
<evidence type="ECO:0000256" key="16">
    <source>
        <dbReference type="ARBA" id="ARBA00023242"/>
    </source>
</evidence>
<dbReference type="InterPro" id="IPR012337">
    <property type="entry name" value="RNaseH-like_sf"/>
</dbReference>
<evidence type="ECO:0000256" key="12">
    <source>
        <dbReference type="ARBA" id="ARBA00022839"/>
    </source>
</evidence>
<comment type="cofactor">
    <cofactor evidence="2">
        <name>a divalent metal cation</name>
        <dbReference type="ChEBI" id="CHEBI:60240"/>
    </cofactor>
</comment>
<protein>
    <recommendedName>
        <fullName evidence="7">poly(A)-specific ribonuclease</fullName>
        <ecNumber evidence="7">3.1.13.4</ecNumber>
    </recommendedName>
</protein>
<comment type="caution">
    <text evidence="18">The sequence shown here is derived from an EMBL/GenBank/DDBJ whole genome shotgun (WGS) entry which is preliminary data.</text>
</comment>
<evidence type="ECO:0000256" key="6">
    <source>
        <dbReference type="ARBA" id="ARBA00011757"/>
    </source>
</evidence>
<evidence type="ECO:0000256" key="7">
    <source>
        <dbReference type="ARBA" id="ARBA00012161"/>
    </source>
</evidence>
<comment type="subcellular location">
    <subcellularLocation>
        <location evidence="4">Cytoplasm</location>
    </subcellularLocation>
    <subcellularLocation>
        <location evidence="3">Nucleus</location>
    </subcellularLocation>
</comment>
<comment type="similarity">
    <text evidence="5">Belongs to the CAF1 family.</text>
</comment>
<keyword evidence="16" id="KW-0539">Nucleus</keyword>
<evidence type="ECO:0000256" key="8">
    <source>
        <dbReference type="ARBA" id="ARBA00022490"/>
    </source>
</evidence>
<evidence type="ECO:0000256" key="10">
    <source>
        <dbReference type="ARBA" id="ARBA00022723"/>
    </source>
</evidence>
<dbReference type="GO" id="GO:0005737">
    <property type="term" value="C:cytoplasm"/>
    <property type="evidence" value="ECO:0007669"/>
    <property type="project" value="UniProtKB-SubCell"/>
</dbReference>
<keyword evidence="8" id="KW-0963">Cytoplasm</keyword>
<evidence type="ECO:0000313" key="19">
    <source>
        <dbReference type="Proteomes" id="UP001293593"/>
    </source>
</evidence>
<dbReference type="Gene3D" id="3.30.420.10">
    <property type="entry name" value="Ribonuclease H-like superfamily/Ribonuclease H"/>
    <property type="match status" value="1"/>
</dbReference>
<evidence type="ECO:0000256" key="2">
    <source>
        <dbReference type="ARBA" id="ARBA00001968"/>
    </source>
</evidence>
<evidence type="ECO:0000256" key="11">
    <source>
        <dbReference type="ARBA" id="ARBA00022801"/>
    </source>
</evidence>
<keyword evidence="19" id="KW-1185">Reference proteome</keyword>
<dbReference type="SUPFAM" id="SSF53098">
    <property type="entry name" value="Ribonuclease H-like"/>
    <property type="match status" value="1"/>
</dbReference>
<dbReference type="GO" id="GO:0003723">
    <property type="term" value="F:RNA binding"/>
    <property type="evidence" value="ECO:0007669"/>
    <property type="project" value="UniProtKB-KW"/>
</dbReference>
<dbReference type="EC" id="3.1.13.4" evidence="7"/>
<dbReference type="AlphaFoldDB" id="A0AAE1M5W1"/>
<dbReference type="Proteomes" id="UP001293593">
    <property type="component" value="Unassembled WGS sequence"/>
</dbReference>
<dbReference type="InterPro" id="IPR006941">
    <property type="entry name" value="RNase_CAF1"/>
</dbReference>
<organism evidence="18 19">
    <name type="scientific">Acacia crassicarpa</name>
    <name type="common">northern wattle</name>
    <dbReference type="NCBI Taxonomy" id="499986"/>
    <lineage>
        <taxon>Eukaryota</taxon>
        <taxon>Viridiplantae</taxon>
        <taxon>Streptophyta</taxon>
        <taxon>Embryophyta</taxon>
        <taxon>Tracheophyta</taxon>
        <taxon>Spermatophyta</taxon>
        <taxon>Magnoliopsida</taxon>
        <taxon>eudicotyledons</taxon>
        <taxon>Gunneridae</taxon>
        <taxon>Pentapetalae</taxon>
        <taxon>rosids</taxon>
        <taxon>fabids</taxon>
        <taxon>Fabales</taxon>
        <taxon>Fabaceae</taxon>
        <taxon>Caesalpinioideae</taxon>
        <taxon>mimosoid clade</taxon>
        <taxon>Acacieae</taxon>
        <taxon>Acacia</taxon>
    </lineage>
</organism>
<proteinExistence type="inferred from homology"/>
<dbReference type="PANTHER" id="PTHR10797">
    <property type="entry name" value="CCR4-NOT TRANSCRIPTION COMPLEX SUBUNIT"/>
    <property type="match status" value="1"/>
</dbReference>
<keyword evidence="9" id="KW-0540">Nuclease</keyword>
<keyword evidence="12" id="KW-0269">Exonuclease</keyword>
<gene>
    <name evidence="18" type="ORF">QN277_009550</name>
</gene>
<evidence type="ECO:0000256" key="1">
    <source>
        <dbReference type="ARBA" id="ARBA00001663"/>
    </source>
</evidence>
<comment type="catalytic activity">
    <reaction evidence="1">
        <text>Exonucleolytic cleavage of poly(A) to 5'-AMP.</text>
        <dbReference type="EC" id="3.1.13.4"/>
    </reaction>
</comment>